<dbReference type="SMART" id="SM00450">
    <property type="entry name" value="RHOD"/>
    <property type="match status" value="1"/>
</dbReference>
<dbReference type="EMBL" id="JASMWN010000007">
    <property type="protein sequence ID" value="MDU9004343.1"/>
    <property type="molecule type" value="Genomic_DNA"/>
</dbReference>
<sequence length="272" mass="30148">MASYNEISVSTLARLVGTPDCPVLLDVRTDEDFEDEPRLIPGAYRHPYLTVMDLADDLKGRAVVVYCQKGLKISQGAAAILRSCDMQAEVLEGGQFAWRDAGHPMVLAGKLPPLDDAGRTVWVTRHRPKIDRIACPWLIRRFIDPKAQILFVAASQVNNVAERFDATPFDIEGAFWSHRGETCTFDTMIEEFGVRNDALAKLALVVRGADTNKHDLAPEAAGLLAASLGLSRMFRDDLEQLEAGMLLYDAFYRWARDATDEGHDWPAASTKA</sequence>
<organism evidence="2 3">
    <name type="scientific">Sedimentitalea todarodis</name>
    <dbReference type="NCBI Taxonomy" id="1631240"/>
    <lineage>
        <taxon>Bacteria</taxon>
        <taxon>Pseudomonadati</taxon>
        <taxon>Pseudomonadota</taxon>
        <taxon>Alphaproteobacteria</taxon>
        <taxon>Rhodobacterales</taxon>
        <taxon>Paracoccaceae</taxon>
        <taxon>Sedimentitalea</taxon>
    </lineage>
</organism>
<dbReference type="InterPro" id="IPR018634">
    <property type="entry name" value="ChrB_C"/>
</dbReference>
<dbReference type="InterPro" id="IPR036873">
    <property type="entry name" value="Rhodanese-like_dom_sf"/>
</dbReference>
<name>A0ABU3VDU0_9RHOB</name>
<dbReference type="InterPro" id="IPR001763">
    <property type="entry name" value="Rhodanese-like_dom"/>
</dbReference>
<comment type="caution">
    <text evidence="2">The sequence shown here is derived from an EMBL/GenBank/DDBJ whole genome shotgun (WGS) entry which is preliminary data.</text>
</comment>
<evidence type="ECO:0000313" key="2">
    <source>
        <dbReference type="EMBL" id="MDU9004343.1"/>
    </source>
</evidence>
<accession>A0ABU3VDU0</accession>
<dbReference type="RefSeq" id="WP_316775979.1">
    <property type="nucleotide sequence ID" value="NZ_JASMWN010000007.1"/>
</dbReference>
<dbReference type="PROSITE" id="PS50206">
    <property type="entry name" value="RHODANESE_3"/>
    <property type="match status" value="1"/>
</dbReference>
<dbReference type="Proteomes" id="UP001255416">
    <property type="component" value="Unassembled WGS sequence"/>
</dbReference>
<dbReference type="Pfam" id="PF00581">
    <property type="entry name" value="Rhodanese"/>
    <property type="match status" value="1"/>
</dbReference>
<evidence type="ECO:0000313" key="3">
    <source>
        <dbReference type="Proteomes" id="UP001255416"/>
    </source>
</evidence>
<proteinExistence type="predicted"/>
<keyword evidence="3" id="KW-1185">Reference proteome</keyword>
<gene>
    <name evidence="2" type="ORF">QO231_10825</name>
</gene>
<feature type="domain" description="Rhodanese" evidence="1">
    <location>
        <begin position="23"/>
        <end position="107"/>
    </location>
</feature>
<evidence type="ECO:0000259" key="1">
    <source>
        <dbReference type="PROSITE" id="PS50206"/>
    </source>
</evidence>
<dbReference type="SUPFAM" id="SSF52821">
    <property type="entry name" value="Rhodanese/Cell cycle control phosphatase"/>
    <property type="match status" value="1"/>
</dbReference>
<reference evidence="3" key="1">
    <citation type="submission" date="2023-05" db="EMBL/GenBank/DDBJ databases">
        <title>Sedimentitalea sp. nov. JM2-8.</title>
        <authorList>
            <person name="Huang J."/>
        </authorList>
    </citation>
    <scope>NUCLEOTIDE SEQUENCE [LARGE SCALE GENOMIC DNA]</scope>
    <source>
        <strain evidence="3">KHS03</strain>
    </source>
</reference>
<protein>
    <submittedName>
        <fullName evidence="2">Sulfurtransferase/chromate resistance protein</fullName>
    </submittedName>
</protein>
<dbReference type="Pfam" id="PF09828">
    <property type="entry name" value="ChrB_C"/>
    <property type="match status" value="1"/>
</dbReference>
<dbReference type="Gene3D" id="3.40.250.10">
    <property type="entry name" value="Rhodanese-like domain"/>
    <property type="match status" value="1"/>
</dbReference>